<dbReference type="EMBL" id="JASBWV010000021">
    <property type="protein sequence ID" value="KAJ9120333.1"/>
    <property type="molecule type" value="Genomic_DNA"/>
</dbReference>
<evidence type="ECO:0000313" key="2">
    <source>
        <dbReference type="Proteomes" id="UP001234202"/>
    </source>
</evidence>
<dbReference type="Proteomes" id="UP001234202">
    <property type="component" value="Unassembled WGS sequence"/>
</dbReference>
<keyword evidence="2" id="KW-1185">Reference proteome</keyword>
<organism evidence="1 2">
    <name type="scientific">Naganishia onofrii</name>
    <dbReference type="NCBI Taxonomy" id="1851511"/>
    <lineage>
        <taxon>Eukaryota</taxon>
        <taxon>Fungi</taxon>
        <taxon>Dikarya</taxon>
        <taxon>Basidiomycota</taxon>
        <taxon>Agaricomycotina</taxon>
        <taxon>Tremellomycetes</taxon>
        <taxon>Filobasidiales</taxon>
        <taxon>Filobasidiaceae</taxon>
        <taxon>Naganishia</taxon>
    </lineage>
</organism>
<comment type="caution">
    <text evidence="1">The sequence shown here is derived from an EMBL/GenBank/DDBJ whole genome shotgun (WGS) entry which is preliminary data.</text>
</comment>
<proteinExistence type="predicted"/>
<accession>A0ACC2X9M9</accession>
<reference evidence="1" key="1">
    <citation type="submission" date="2023-04" db="EMBL/GenBank/DDBJ databases">
        <title>Draft Genome sequencing of Naganishia species isolated from polar environments using Oxford Nanopore Technology.</title>
        <authorList>
            <person name="Leo P."/>
            <person name="Venkateswaran K."/>
        </authorList>
    </citation>
    <scope>NUCLEOTIDE SEQUENCE</scope>
    <source>
        <strain evidence="1">DBVPG 5303</strain>
    </source>
</reference>
<name>A0ACC2X9M9_9TREE</name>
<gene>
    <name evidence="1" type="ORF">QFC24_005287</name>
</gene>
<protein>
    <submittedName>
        <fullName evidence="1">Uncharacterized protein</fullName>
    </submittedName>
</protein>
<evidence type="ECO:0000313" key="1">
    <source>
        <dbReference type="EMBL" id="KAJ9120333.1"/>
    </source>
</evidence>
<sequence>MVQGIRAVQSLLGRSVPIKLPLRRSILSLSASVVKSPTICISPLRPQHQRLSTASHVKVLEDEKGDNQTPSESLLRELPSNAATSIGERLPSWLRPYQVQVIVECMKALDSGLQRIGAYQTVKSSFPNYTVELEQGASTATGSADVTIATYQTLRQDSRLAKFNPAIFKGIIVDEAHHAAAPSYIKLLSYFNAGVKSIENGNQTPSSVPTADQPSVPIIGFTATFSRHDQLALSRVFQEIVYHQDVIDMLEAGWLSPARFTTVRADLKLSKFGISSSTDDYSATSLAEVMNTPAMNDLIVRIYLDRAADRKSTLIFCVDLDHVADMTAAFRRAGVDARFVTGNTKESQRKALVEGFKAGQFPVMVNCQLFTEGTDIPNIDCIVVARPTRSRNLFSQMIGRGLRNFPGKEDCRIIDLADNVKKVGGLITGPTLFGLDTDTAVDDATVTTLKKLAREREEVEEQESEPELDGQVSGDVSYQEDDDPFRLDNPSSKSARVKSKYAWVSCGDNKYVLDAFNSEYYSIVRENGMFLIRHTFQLPKEMAKEGKKFSPFRKPTTYGRAETLEAAFRAGDALVDKMVPRPRASRRKPASPAQLKWLEKMLEKGIANETMYPVSTNRDEDVDDGDSDIVSGYGVQRSA</sequence>